<dbReference type="InterPro" id="IPR017439">
    <property type="entry name" value="Amidohydrolase"/>
</dbReference>
<dbReference type="Gene3D" id="3.40.630.10">
    <property type="entry name" value="Zn peptidases"/>
    <property type="match status" value="1"/>
</dbReference>
<accession>E6X2L5</accession>
<feature type="binding site" evidence="3">
    <location>
        <position position="366"/>
    </location>
    <ligand>
        <name>Mn(2+)</name>
        <dbReference type="ChEBI" id="CHEBI:29035"/>
        <label>2</label>
    </ligand>
</feature>
<comment type="cofactor">
    <cofactor evidence="3">
        <name>Mn(2+)</name>
        <dbReference type="ChEBI" id="CHEBI:29035"/>
    </cofactor>
    <text evidence="3">The Mn(2+) ion enhances activity.</text>
</comment>
<dbReference type="AlphaFoldDB" id="E6X2L5"/>
<sequence length="404" mass="44206">MNLHEAIKKEIDAIDERVVQIRHEIHQNPELSGEEKETNLLIRSILEAEGIPFKTFEGHYGLVADIIKDPSLPTVAIRGDMDALPMPENSDKSYASKKKGIMHACGHDAHTSIALGVALALNRLKEKLPGNVRIIFQPSEEVLEGGSEQMIADGALEGVSAIFGLHVYPYLHTGQIGYKYGVMMASADTFSFDIYGKTAHGARPHEGIDAVLVAAMVINSLNHIVSRRIDPIHPAVISMGKIEGGNAPNIICDFVTVAGTVRTVNASVRKKIPEMMETTIKGICAAMDAKYHFRYEFGPPELTNNDHMVDIVKEAAEEVVGKEGLVDLVDPVMGGEDFSRYLQIIPGAFFRLGVCNEEKGTCVPQHNTRFDVDDDALAIGMKILSLSAVKALEELNRKAKEDQE</sequence>
<dbReference type="Pfam" id="PF07687">
    <property type="entry name" value="M20_dimer"/>
    <property type="match status" value="1"/>
</dbReference>
<dbReference type="InterPro" id="IPR036264">
    <property type="entry name" value="Bact_exopeptidase_dim_dom"/>
</dbReference>
<feature type="binding site" evidence="3">
    <location>
        <position position="105"/>
    </location>
    <ligand>
        <name>Mn(2+)</name>
        <dbReference type="ChEBI" id="CHEBI:29035"/>
        <label>2</label>
    </ligand>
</feature>
<reference evidence="6" key="2">
    <citation type="submission" date="2011-01" db="EMBL/GenBank/DDBJ databases">
        <title>The complete genome of Nitratifractor salsuginis DSM 16511.</title>
        <authorList>
            <consortium name="US DOE Joint Genome Institute (JGI-PGF)"/>
            <person name="Lucas S."/>
            <person name="Copeland A."/>
            <person name="Lapidus A."/>
            <person name="Bruce D."/>
            <person name="Goodwin L."/>
            <person name="Pitluck S."/>
            <person name="Kyrpides N."/>
            <person name="Mavromatis K."/>
            <person name="Ivanova N."/>
            <person name="Mikhailova N."/>
            <person name="Zeytun A."/>
            <person name="Detter J.C."/>
            <person name="Tapia R."/>
            <person name="Han C."/>
            <person name="Land M."/>
            <person name="Hauser L."/>
            <person name="Markowitz V."/>
            <person name="Cheng J.-F."/>
            <person name="Hugenholtz P."/>
            <person name="Woyke T."/>
            <person name="Wu D."/>
            <person name="Tindall B."/>
            <person name="Schuetze A."/>
            <person name="Brambilla E."/>
            <person name="Klenk H.-P."/>
            <person name="Eisen J.A."/>
        </authorList>
    </citation>
    <scope>NUCLEOTIDE SEQUENCE [LARGE SCALE GENOMIC DNA]</scope>
    <source>
        <strain evidence="6">DSM 16511 / JCM 12458 / E9I37-1</strain>
    </source>
</reference>
<dbReference type="KEGG" id="nsa:Nitsa_0819"/>
<keyword evidence="2 5" id="KW-0378">Hydrolase</keyword>
<feature type="binding site" evidence="3">
    <location>
        <position position="107"/>
    </location>
    <ligand>
        <name>Mn(2+)</name>
        <dbReference type="ChEBI" id="CHEBI:29035"/>
        <label>2</label>
    </ligand>
</feature>
<gene>
    <name evidence="5" type="ordered locus">Nitsa_0819</name>
</gene>
<dbReference type="InterPro" id="IPR002933">
    <property type="entry name" value="Peptidase_M20"/>
</dbReference>
<dbReference type="FunFam" id="3.30.70.360:FF:000014">
    <property type="entry name" value="N-acyl-L-amino acid amidohydrolase"/>
    <property type="match status" value="1"/>
</dbReference>
<dbReference type="PANTHER" id="PTHR11014">
    <property type="entry name" value="PEPTIDASE M20 FAMILY MEMBER"/>
    <property type="match status" value="1"/>
</dbReference>
<dbReference type="STRING" id="749222.Nitsa_0819"/>
<dbReference type="PIRSF" id="PIRSF005962">
    <property type="entry name" value="Pept_M20D_amidohydro"/>
    <property type="match status" value="1"/>
</dbReference>
<dbReference type="Gene3D" id="3.30.70.360">
    <property type="match status" value="1"/>
</dbReference>
<evidence type="ECO:0000256" key="2">
    <source>
        <dbReference type="ARBA" id="ARBA00022801"/>
    </source>
</evidence>
<dbReference type="HOGENOM" id="CLU_023257_0_1_7"/>
<dbReference type="GO" id="GO:0046872">
    <property type="term" value="F:metal ion binding"/>
    <property type="evidence" value="ECO:0007669"/>
    <property type="project" value="UniProtKB-KW"/>
</dbReference>
<evidence type="ECO:0000256" key="3">
    <source>
        <dbReference type="PIRSR" id="PIRSR005962-1"/>
    </source>
</evidence>
<dbReference type="NCBIfam" id="TIGR01891">
    <property type="entry name" value="amidohydrolases"/>
    <property type="match status" value="1"/>
</dbReference>
<keyword evidence="3" id="KW-0479">Metal-binding</keyword>
<dbReference type="OrthoDB" id="9777385at2"/>
<dbReference type="Proteomes" id="UP000008633">
    <property type="component" value="Chromosome"/>
</dbReference>
<keyword evidence="3" id="KW-0464">Manganese</keyword>
<proteinExistence type="inferred from homology"/>
<dbReference type="PANTHER" id="PTHR11014:SF63">
    <property type="entry name" value="METALLOPEPTIDASE, PUTATIVE (AFU_ORTHOLOGUE AFUA_6G09600)-RELATED"/>
    <property type="match status" value="1"/>
</dbReference>
<dbReference type="SUPFAM" id="SSF55031">
    <property type="entry name" value="Bacterial exopeptidase dimerisation domain"/>
    <property type="match status" value="1"/>
</dbReference>
<feature type="binding site" evidence="3">
    <location>
        <position position="141"/>
    </location>
    <ligand>
        <name>Mn(2+)</name>
        <dbReference type="ChEBI" id="CHEBI:29035"/>
        <label>2</label>
    </ligand>
</feature>
<dbReference type="SUPFAM" id="SSF53187">
    <property type="entry name" value="Zn-dependent exopeptidases"/>
    <property type="match status" value="1"/>
</dbReference>
<dbReference type="Pfam" id="PF01546">
    <property type="entry name" value="Peptidase_M20"/>
    <property type="match status" value="1"/>
</dbReference>
<comment type="similarity">
    <text evidence="1">Belongs to the peptidase M20 family.</text>
</comment>
<name>E6X2L5_NITSE</name>
<feature type="binding site" evidence="3">
    <location>
        <position position="166"/>
    </location>
    <ligand>
        <name>Mn(2+)</name>
        <dbReference type="ChEBI" id="CHEBI:29035"/>
        <label>2</label>
    </ligand>
</feature>
<dbReference type="EMBL" id="CP002452">
    <property type="protein sequence ID" value="ADV46081.1"/>
    <property type="molecule type" value="Genomic_DNA"/>
</dbReference>
<evidence type="ECO:0000313" key="5">
    <source>
        <dbReference type="EMBL" id="ADV46081.1"/>
    </source>
</evidence>
<dbReference type="EC" id="3.5.1.14" evidence="5"/>
<dbReference type="eggNOG" id="COG1473">
    <property type="taxonomic scope" value="Bacteria"/>
</dbReference>
<evidence type="ECO:0000256" key="1">
    <source>
        <dbReference type="ARBA" id="ARBA00006153"/>
    </source>
</evidence>
<keyword evidence="6" id="KW-1185">Reference proteome</keyword>
<organism evidence="5 6">
    <name type="scientific">Nitratifractor salsuginis (strain DSM 16511 / JCM 12458 / E9I37-1)</name>
    <dbReference type="NCBI Taxonomy" id="749222"/>
    <lineage>
        <taxon>Bacteria</taxon>
        <taxon>Pseudomonadati</taxon>
        <taxon>Campylobacterota</taxon>
        <taxon>Epsilonproteobacteria</taxon>
        <taxon>Campylobacterales</taxon>
        <taxon>Sulfurovaceae</taxon>
        <taxon>Nitratifractor</taxon>
    </lineage>
</organism>
<dbReference type="InterPro" id="IPR011650">
    <property type="entry name" value="Peptidase_M20_dimer"/>
</dbReference>
<reference evidence="5 6" key="1">
    <citation type="journal article" date="2011" name="Stand. Genomic Sci.">
        <title>Complete genome sequence of Nitratifractor salsuginis type strain (E9I37-1).</title>
        <authorList>
            <person name="Anderson I."/>
            <person name="Sikorski J."/>
            <person name="Zeytun A."/>
            <person name="Nolan M."/>
            <person name="Lapidus A."/>
            <person name="Lucas S."/>
            <person name="Hammon N."/>
            <person name="Deshpande S."/>
            <person name="Cheng J.F."/>
            <person name="Tapia R."/>
            <person name="Han C."/>
            <person name="Goodwin L."/>
            <person name="Pitluck S."/>
            <person name="Liolios K."/>
            <person name="Pagani I."/>
            <person name="Ivanova N."/>
            <person name="Huntemann M."/>
            <person name="Mavromatis K."/>
            <person name="Ovchinikova G."/>
            <person name="Pati A."/>
            <person name="Chen A."/>
            <person name="Palaniappan K."/>
            <person name="Land M."/>
            <person name="Hauser L."/>
            <person name="Brambilla E.M."/>
            <person name="Ngatchou-Djao O.D."/>
            <person name="Rohde M."/>
            <person name="Tindall B.J."/>
            <person name="Goker M."/>
            <person name="Detter J.C."/>
            <person name="Woyke T."/>
            <person name="Bristow J."/>
            <person name="Eisen J.A."/>
            <person name="Markowitz V."/>
            <person name="Hugenholtz P."/>
            <person name="Klenk H.P."/>
            <person name="Kyrpides N.C."/>
        </authorList>
    </citation>
    <scope>NUCLEOTIDE SEQUENCE [LARGE SCALE GENOMIC DNA]</scope>
    <source>
        <strain evidence="6">DSM 16511 / JCM 12458 / E9I37-1</strain>
    </source>
</reference>
<protein>
    <submittedName>
        <fullName evidence="5">Amidohydrolase</fullName>
        <ecNumber evidence="5">3.5.1.14</ecNumber>
    </submittedName>
</protein>
<dbReference type="GO" id="GO:0004046">
    <property type="term" value="F:aminoacylase activity"/>
    <property type="evidence" value="ECO:0007669"/>
    <property type="project" value="UniProtKB-EC"/>
</dbReference>
<dbReference type="RefSeq" id="WP_013553775.1">
    <property type="nucleotide sequence ID" value="NC_014935.1"/>
</dbReference>
<evidence type="ECO:0000259" key="4">
    <source>
        <dbReference type="Pfam" id="PF07687"/>
    </source>
</evidence>
<evidence type="ECO:0000313" key="6">
    <source>
        <dbReference type="Proteomes" id="UP000008633"/>
    </source>
</evidence>
<feature type="domain" description="Peptidase M20 dimerisation" evidence="4">
    <location>
        <begin position="189"/>
        <end position="281"/>
    </location>
</feature>